<dbReference type="Proteomes" id="UP000750334">
    <property type="component" value="Unassembled WGS sequence"/>
</dbReference>
<evidence type="ECO:0000256" key="7">
    <source>
        <dbReference type="SAM" id="Phobius"/>
    </source>
</evidence>
<keyword evidence="5 7" id="KW-0472">Membrane</keyword>
<accession>A0A9P7BBP5</accession>
<feature type="region of interest" description="Disordered" evidence="6">
    <location>
        <begin position="1"/>
        <end position="26"/>
    </location>
</feature>
<comment type="caution">
    <text evidence="8">The sequence shown here is derived from an EMBL/GenBank/DDBJ whole genome shotgun (WGS) entry which is preliminary data.</text>
</comment>
<dbReference type="GO" id="GO:0016020">
    <property type="term" value="C:membrane"/>
    <property type="evidence" value="ECO:0007669"/>
    <property type="project" value="UniProtKB-SubCell"/>
</dbReference>
<evidence type="ECO:0000256" key="4">
    <source>
        <dbReference type="ARBA" id="ARBA00022989"/>
    </source>
</evidence>
<proteinExistence type="inferred from homology"/>
<keyword evidence="9" id="KW-1185">Reference proteome</keyword>
<dbReference type="AlphaFoldDB" id="A0A9P7BBP5"/>
<evidence type="ECO:0000313" key="9">
    <source>
        <dbReference type="Proteomes" id="UP000750334"/>
    </source>
</evidence>
<evidence type="ECO:0000313" key="8">
    <source>
        <dbReference type="EMBL" id="KAG0669536.1"/>
    </source>
</evidence>
<dbReference type="Pfam" id="PF02077">
    <property type="entry name" value="SURF4"/>
    <property type="match status" value="1"/>
</dbReference>
<reference evidence="8 9" key="1">
    <citation type="submission" date="2020-11" db="EMBL/GenBank/DDBJ databases">
        <title>Kefir isolates.</title>
        <authorList>
            <person name="Marcisauskas S."/>
            <person name="Kim Y."/>
            <person name="Blasche S."/>
        </authorList>
    </citation>
    <scope>NUCLEOTIDE SEQUENCE [LARGE SCALE GENOMIC DNA]</scope>
    <source>
        <strain evidence="8 9">OG2</strain>
    </source>
</reference>
<feature type="transmembrane region" description="Helical" evidence="7">
    <location>
        <begin position="142"/>
        <end position="161"/>
    </location>
</feature>
<feature type="transmembrane region" description="Helical" evidence="7">
    <location>
        <begin position="285"/>
        <end position="308"/>
    </location>
</feature>
<feature type="transmembrane region" description="Helical" evidence="7">
    <location>
        <begin position="254"/>
        <end position="273"/>
    </location>
</feature>
<name>A0A9P7BBP5_MAUEX</name>
<comment type="subcellular location">
    <subcellularLocation>
        <location evidence="1">Membrane</location>
        <topology evidence="1">Multi-pass membrane protein</topology>
    </subcellularLocation>
</comment>
<keyword evidence="3 7" id="KW-0812">Transmembrane</keyword>
<evidence type="ECO:0000256" key="3">
    <source>
        <dbReference type="ARBA" id="ARBA00022692"/>
    </source>
</evidence>
<dbReference type="EMBL" id="PUHR01000039">
    <property type="protein sequence ID" value="KAG0669536.1"/>
    <property type="molecule type" value="Genomic_DNA"/>
</dbReference>
<evidence type="ECO:0000256" key="5">
    <source>
        <dbReference type="ARBA" id="ARBA00023136"/>
    </source>
</evidence>
<evidence type="ECO:0000256" key="2">
    <source>
        <dbReference type="ARBA" id="ARBA00006945"/>
    </source>
</evidence>
<organism evidence="8 9">
    <name type="scientific">Maudiozyma exigua</name>
    <name type="common">Yeast</name>
    <name type="synonym">Kazachstania exigua</name>
    <dbReference type="NCBI Taxonomy" id="34358"/>
    <lineage>
        <taxon>Eukaryota</taxon>
        <taxon>Fungi</taxon>
        <taxon>Dikarya</taxon>
        <taxon>Ascomycota</taxon>
        <taxon>Saccharomycotina</taxon>
        <taxon>Saccharomycetes</taxon>
        <taxon>Saccharomycetales</taxon>
        <taxon>Saccharomycetaceae</taxon>
        <taxon>Maudiozyma</taxon>
    </lineage>
</organism>
<gene>
    <name evidence="8" type="primary">ERV29_1</name>
    <name evidence="8" type="ORF">C6P45_003607</name>
</gene>
<dbReference type="PROSITE" id="PS01339">
    <property type="entry name" value="SURF4"/>
    <property type="match status" value="1"/>
</dbReference>
<sequence>MSYRGPGEHHLQQQQQQFRPTPFNVDGQQNNNARLQKSTSWQHTLKKWSLKFDKYTAPIEDLTSHPVVIAIRPFIPGIARFLIVATFLEDSLRILTQWGDQIFYLNKWKHYNYYFVVFFLATVSISMFTGTVLILARKHVNYATCILIGCIVAQSLVYGIFSGSSFLLRNVSVIGGLLIQFSDSIVQKRTTFGMLPELTDTNTVHKGYLLLAGRMLIVLMFMAFSLRKSWVTVFVTLVNTMGFAVGYKTKIASIMLVAILTFYNLYLNNYWFYSDAQRDFLRYEFYQNLSIIGGLLLVTNTGAGTLSVDEKKKVY</sequence>
<evidence type="ECO:0000256" key="1">
    <source>
        <dbReference type="ARBA" id="ARBA00004141"/>
    </source>
</evidence>
<evidence type="ECO:0000256" key="6">
    <source>
        <dbReference type="SAM" id="MobiDB-lite"/>
    </source>
</evidence>
<protein>
    <submittedName>
        <fullName evidence="8">ER-derived vesicles protein erv29</fullName>
    </submittedName>
</protein>
<dbReference type="InterPro" id="IPR002995">
    <property type="entry name" value="Surf4"/>
</dbReference>
<feature type="compositionally biased region" description="Basic and acidic residues" evidence="6">
    <location>
        <begin position="1"/>
        <end position="11"/>
    </location>
</feature>
<dbReference type="OrthoDB" id="7859621at2759"/>
<feature type="transmembrane region" description="Helical" evidence="7">
    <location>
        <begin position="113"/>
        <end position="135"/>
    </location>
</feature>
<comment type="similarity">
    <text evidence="2">Belongs to the SURF4 family.</text>
</comment>
<keyword evidence="4 7" id="KW-1133">Transmembrane helix</keyword>
<feature type="transmembrane region" description="Helical" evidence="7">
    <location>
        <begin position="207"/>
        <end position="224"/>
    </location>
</feature>